<feature type="compositionally biased region" description="Low complexity" evidence="8">
    <location>
        <begin position="582"/>
        <end position="594"/>
    </location>
</feature>
<dbReference type="PRINTS" id="PR00237">
    <property type="entry name" value="GPCRRHODOPSN"/>
</dbReference>
<dbReference type="PANTHER" id="PTHR46048">
    <property type="entry name" value="HYDROXYCARBOXYLIC ACID RECEPTOR 2"/>
    <property type="match status" value="1"/>
</dbReference>
<dbReference type="GO" id="GO:0004930">
    <property type="term" value="F:G protein-coupled receptor activity"/>
    <property type="evidence" value="ECO:0007669"/>
    <property type="project" value="UniProtKB-KW"/>
</dbReference>
<dbReference type="PROSITE" id="PS50262">
    <property type="entry name" value="G_PROTEIN_RECEP_F1_2"/>
    <property type="match status" value="1"/>
</dbReference>
<sequence length="603" mass="68544">MSNMSTNSTVDHCNTPSQTTYQILSWVMAVEFMLALPLNLTVLYIFIFRFKFWKNKSIFLFNIVVADFLLVVCLPVKIYNYQHNKRRSPNDMLCRIMHFMLSIDRYFNVVRLGRRNFVKILKKTPQVSIVIWLLLFPLTIPTMLGTFECCNSHGRQVETKWHDVMDTLREAVFFTQIIIPFIILVYCTVHIVNRLRKKTVGDKTKLKRAVCVVVSVVVVFSICFIPCTIARAVLLSVRLRRDQAAEDIVVQVYDSLMVLSYLDCLLDPLVYCFCNSGFKDAYVSMFCPDPGRQLPGQAEPLRPLQEHQRPLSAALQHPGGVQRLRPQQPVQVPRGGRGQGRRGPLLRQQDRFPHRERDLGEDVVSRVRRSPRGPGDGGQDPERRVPAQAACSPNPDLQALHVRPRLPGGRPELHEGPAGVVLNVAVRYNHTGTQFFEIKKSRPLYGLMETAREMIRESLPIKCLEAVILGICFCAARGCCLVPGPLKPSWVCPFGLDGPGSSIGPRHQVALQSVEVKIGLYVPHDPHIIQPIQWKNLVLNAAQLGAVEMRKELEKHGRDMRKKILKSSSVQSPIKERRRGKSLSPRRQQSSPQQHFAHRRDKS</sequence>
<keyword evidence="6" id="KW-0675">Receptor</keyword>
<gene>
    <name evidence="11" type="ORF">GSTENG00018504001</name>
</gene>
<keyword evidence="3 9" id="KW-1133">Transmembrane helix</keyword>
<feature type="transmembrane region" description="Helical" evidence="9">
    <location>
        <begin position="59"/>
        <end position="79"/>
    </location>
</feature>
<evidence type="ECO:0000256" key="7">
    <source>
        <dbReference type="ARBA" id="ARBA00023224"/>
    </source>
</evidence>
<dbReference type="InterPro" id="IPR000276">
    <property type="entry name" value="GPCR_Rhodpsn"/>
</dbReference>
<feature type="compositionally biased region" description="Low complexity" evidence="8">
    <location>
        <begin position="320"/>
        <end position="334"/>
    </location>
</feature>
<protein>
    <submittedName>
        <fullName evidence="11">(spotted green pufferfish) hypothetical protein</fullName>
    </submittedName>
</protein>
<dbReference type="AlphaFoldDB" id="Q4SGS1"/>
<dbReference type="GO" id="GO:0016020">
    <property type="term" value="C:membrane"/>
    <property type="evidence" value="ECO:0007669"/>
    <property type="project" value="UniProtKB-SubCell"/>
</dbReference>
<dbReference type="EMBL" id="CAAE01014590">
    <property type="protein sequence ID" value="CAG00161.1"/>
    <property type="molecule type" value="Genomic_DNA"/>
</dbReference>
<feature type="transmembrane region" description="Helical" evidence="9">
    <location>
        <begin position="23"/>
        <end position="47"/>
    </location>
</feature>
<keyword evidence="7" id="KW-0807">Transducer</keyword>
<evidence type="ECO:0000256" key="6">
    <source>
        <dbReference type="ARBA" id="ARBA00023170"/>
    </source>
</evidence>
<feature type="transmembrane region" description="Helical" evidence="9">
    <location>
        <begin position="129"/>
        <end position="150"/>
    </location>
</feature>
<dbReference type="Pfam" id="PF14822">
    <property type="entry name" value="Vasohibin"/>
    <property type="match status" value="2"/>
</dbReference>
<dbReference type="SUPFAM" id="SSF81321">
    <property type="entry name" value="Family A G protein-coupled receptor-like"/>
    <property type="match status" value="1"/>
</dbReference>
<keyword evidence="2 9" id="KW-0812">Transmembrane</keyword>
<evidence type="ECO:0000259" key="10">
    <source>
        <dbReference type="PROSITE" id="PS50262"/>
    </source>
</evidence>
<organism evidence="11">
    <name type="scientific">Tetraodon nigroviridis</name>
    <name type="common">Spotted green pufferfish</name>
    <name type="synonym">Chelonodon nigroviridis</name>
    <dbReference type="NCBI Taxonomy" id="99883"/>
    <lineage>
        <taxon>Eukaryota</taxon>
        <taxon>Metazoa</taxon>
        <taxon>Chordata</taxon>
        <taxon>Craniata</taxon>
        <taxon>Vertebrata</taxon>
        <taxon>Euteleostomi</taxon>
        <taxon>Actinopterygii</taxon>
        <taxon>Neopterygii</taxon>
        <taxon>Teleostei</taxon>
        <taxon>Neoteleostei</taxon>
        <taxon>Acanthomorphata</taxon>
        <taxon>Eupercaria</taxon>
        <taxon>Tetraodontiformes</taxon>
        <taxon>Tetradontoidea</taxon>
        <taxon>Tetraodontidae</taxon>
        <taxon>Tetraodon</taxon>
    </lineage>
</organism>
<evidence type="ECO:0000313" key="11">
    <source>
        <dbReference type="EMBL" id="CAG00161.1"/>
    </source>
</evidence>
<reference evidence="11" key="2">
    <citation type="submission" date="2004-02" db="EMBL/GenBank/DDBJ databases">
        <authorList>
            <consortium name="Genoscope"/>
            <consortium name="Whitehead Institute Centre for Genome Research"/>
        </authorList>
    </citation>
    <scope>NUCLEOTIDE SEQUENCE</scope>
</reference>
<evidence type="ECO:0000256" key="5">
    <source>
        <dbReference type="ARBA" id="ARBA00023136"/>
    </source>
</evidence>
<reference evidence="11" key="1">
    <citation type="journal article" date="2004" name="Nature">
        <title>Genome duplication in the teleost fish Tetraodon nigroviridis reveals the early vertebrate proto-karyotype.</title>
        <authorList>
            <person name="Jaillon O."/>
            <person name="Aury J.-M."/>
            <person name="Brunet F."/>
            <person name="Petit J.-L."/>
            <person name="Stange-Thomann N."/>
            <person name="Mauceli E."/>
            <person name="Bouneau L."/>
            <person name="Fischer C."/>
            <person name="Ozouf-Costaz C."/>
            <person name="Bernot A."/>
            <person name="Nicaud S."/>
            <person name="Jaffe D."/>
            <person name="Fisher S."/>
            <person name="Lutfalla G."/>
            <person name="Dossat C."/>
            <person name="Segurens B."/>
            <person name="Dasilva C."/>
            <person name="Salanoubat M."/>
            <person name="Levy M."/>
            <person name="Boudet N."/>
            <person name="Castellano S."/>
            <person name="Anthouard V."/>
            <person name="Jubin C."/>
            <person name="Castelli V."/>
            <person name="Katinka M."/>
            <person name="Vacherie B."/>
            <person name="Biemont C."/>
            <person name="Skalli Z."/>
            <person name="Cattolico L."/>
            <person name="Poulain J."/>
            <person name="De Berardinis V."/>
            <person name="Cruaud C."/>
            <person name="Duprat S."/>
            <person name="Brottier P."/>
            <person name="Coutanceau J.-P."/>
            <person name="Gouzy J."/>
            <person name="Parra G."/>
            <person name="Lardier G."/>
            <person name="Chapple C."/>
            <person name="McKernan K.J."/>
            <person name="McEwan P."/>
            <person name="Bosak S."/>
            <person name="Kellis M."/>
            <person name="Volff J.-N."/>
            <person name="Guigo R."/>
            <person name="Zody M.C."/>
            <person name="Mesirov J."/>
            <person name="Lindblad-Toh K."/>
            <person name="Birren B."/>
            <person name="Nusbaum C."/>
            <person name="Kahn D."/>
            <person name="Robinson-Rechavi M."/>
            <person name="Laudet V."/>
            <person name="Schachter V."/>
            <person name="Quetier F."/>
            <person name="Saurin W."/>
            <person name="Scarpelli C."/>
            <person name="Wincker P."/>
            <person name="Lander E.S."/>
            <person name="Weissenbach J."/>
            <person name="Roest Crollius H."/>
        </authorList>
    </citation>
    <scope>NUCLEOTIDE SEQUENCE [LARGE SCALE GENOMIC DNA]</scope>
</reference>
<evidence type="ECO:0000256" key="1">
    <source>
        <dbReference type="ARBA" id="ARBA00004141"/>
    </source>
</evidence>
<dbReference type="InterPro" id="IPR017452">
    <property type="entry name" value="GPCR_Rhodpsn_7TM"/>
</dbReference>
<evidence type="ECO:0000256" key="4">
    <source>
        <dbReference type="ARBA" id="ARBA00023040"/>
    </source>
</evidence>
<keyword evidence="5 9" id="KW-0472">Membrane</keyword>
<dbReference type="KEGG" id="tng:GSTEN00018504G001"/>
<evidence type="ECO:0000256" key="9">
    <source>
        <dbReference type="SAM" id="Phobius"/>
    </source>
</evidence>
<dbReference type="OrthoDB" id="8895966at2759"/>
<feature type="region of interest" description="Disordered" evidence="8">
    <location>
        <begin position="316"/>
        <end position="395"/>
    </location>
</feature>
<feature type="transmembrane region" description="Helical" evidence="9">
    <location>
        <begin position="171"/>
        <end position="192"/>
    </location>
</feature>
<keyword evidence="4" id="KW-0297">G-protein coupled receptor</keyword>
<comment type="caution">
    <text evidence="11">The sequence shown here is derived from an EMBL/GenBank/DDBJ whole genome shotgun (WGS) entry which is preliminary data.</text>
</comment>
<feature type="compositionally biased region" description="Basic and acidic residues" evidence="8">
    <location>
        <begin position="348"/>
        <end position="365"/>
    </location>
</feature>
<dbReference type="GO" id="GO:0005737">
    <property type="term" value="C:cytoplasm"/>
    <property type="evidence" value="ECO:0007669"/>
    <property type="project" value="InterPro"/>
</dbReference>
<dbReference type="Gene3D" id="1.20.1070.10">
    <property type="entry name" value="Rhodopsin 7-helix transmembrane proteins"/>
    <property type="match status" value="1"/>
</dbReference>
<proteinExistence type="predicted"/>
<evidence type="ECO:0000256" key="2">
    <source>
        <dbReference type="ARBA" id="ARBA00022692"/>
    </source>
</evidence>
<evidence type="ECO:0000256" key="8">
    <source>
        <dbReference type="SAM" id="MobiDB-lite"/>
    </source>
</evidence>
<dbReference type="InterPro" id="IPR051893">
    <property type="entry name" value="HCARs"/>
</dbReference>
<dbReference type="PANTHER" id="PTHR46048:SF11">
    <property type="entry name" value="12-(S)-HYDROXY-5,8,10,14-EICOSATETRAENOIC ACID RECEPTOR"/>
    <property type="match status" value="1"/>
</dbReference>
<dbReference type="GO" id="GO:0045765">
    <property type="term" value="P:regulation of angiogenesis"/>
    <property type="evidence" value="ECO:0007669"/>
    <property type="project" value="InterPro"/>
</dbReference>
<dbReference type="Pfam" id="PF00001">
    <property type="entry name" value="7tm_1"/>
    <property type="match status" value="1"/>
</dbReference>
<comment type="subcellular location">
    <subcellularLocation>
        <location evidence="1">Membrane</location>
        <topology evidence="1">Multi-pass membrane protein</topology>
    </subcellularLocation>
</comment>
<accession>Q4SGS1</accession>
<feature type="region of interest" description="Disordered" evidence="8">
    <location>
        <begin position="555"/>
        <end position="603"/>
    </location>
</feature>
<name>Q4SGS1_TETNG</name>
<dbReference type="InterPro" id="IPR028131">
    <property type="entry name" value="VASH1"/>
</dbReference>
<evidence type="ECO:0000256" key="3">
    <source>
        <dbReference type="ARBA" id="ARBA00022989"/>
    </source>
</evidence>
<feature type="domain" description="G-protein coupled receptors family 1 profile" evidence="10">
    <location>
        <begin position="100"/>
        <end position="271"/>
    </location>
</feature>
<feature type="transmembrane region" description="Helical" evidence="9">
    <location>
        <begin position="212"/>
        <end position="234"/>
    </location>
</feature>